<evidence type="ECO:0000259" key="8">
    <source>
        <dbReference type="Pfam" id="PF00155"/>
    </source>
</evidence>
<dbReference type="NCBIfam" id="TIGR01141">
    <property type="entry name" value="hisC"/>
    <property type="match status" value="1"/>
</dbReference>
<organism evidence="9 10">
    <name type="scientific">Metabacillus niabensis</name>
    <dbReference type="NCBI Taxonomy" id="324854"/>
    <lineage>
        <taxon>Bacteria</taxon>
        <taxon>Bacillati</taxon>
        <taxon>Bacillota</taxon>
        <taxon>Bacilli</taxon>
        <taxon>Bacillales</taxon>
        <taxon>Bacillaceae</taxon>
        <taxon>Metabacillus</taxon>
    </lineage>
</organism>
<dbReference type="InterPro" id="IPR050106">
    <property type="entry name" value="HistidinolP_aminotransfase"/>
</dbReference>
<keyword evidence="6 7" id="KW-0368">Histidine biosynthesis</keyword>
<dbReference type="InterPro" id="IPR015421">
    <property type="entry name" value="PyrdxlP-dep_Trfase_major"/>
</dbReference>
<dbReference type="PANTHER" id="PTHR43643">
    <property type="entry name" value="HISTIDINOL-PHOSPHATE AMINOTRANSFERASE 2"/>
    <property type="match status" value="1"/>
</dbReference>
<dbReference type="InterPro" id="IPR005861">
    <property type="entry name" value="HisP_aminotrans"/>
</dbReference>
<comment type="pathway">
    <text evidence="7">Amino-acid biosynthesis; L-histidine biosynthesis; L-histidine from 5-phospho-alpha-D-ribose 1-diphosphate: step 7/9.</text>
</comment>
<sequence length="356" mass="40317">MAYILPHIMEMPSYQSGKQPADQRAIKLNLNENPFPPSKRVFEALQSIQVDSLKRYPDQLCQELCEEIAKQNFVKAEQVFCGNGSSEIISLLFTVFIGAQGRIALPDPTFSLYENVAARFQVECVKIPTREDYAIDLNSLIKTNADAIILVNPNAPTGLLLPSSDIEYLVCHYSGLIVIDEAYIDFADPKNSAVPLIHQYDNVIVLRTFSKVFSLSGIRIGYCFSNPQFIAALEKSKNLYHVNTISQQLALAALKDKEYLNTTINRIKQIRDRFSARLKELGFTVLPSETNFILCTPPSHVNKTAKELYEAFIQRNIYVRYFDSPRLKDKLRISVGTEEEMEILFNVVCSIIKEGK</sequence>
<keyword evidence="7" id="KW-0028">Amino-acid biosynthesis</keyword>
<keyword evidence="3 7" id="KW-0032">Aminotransferase</keyword>
<evidence type="ECO:0000256" key="6">
    <source>
        <dbReference type="ARBA" id="ARBA00023102"/>
    </source>
</evidence>
<evidence type="ECO:0000313" key="9">
    <source>
        <dbReference type="EMBL" id="MDQ0227432.1"/>
    </source>
</evidence>
<dbReference type="EC" id="2.6.1.9" evidence="7"/>
<evidence type="ECO:0000256" key="7">
    <source>
        <dbReference type="HAMAP-Rule" id="MF_01023"/>
    </source>
</evidence>
<proteinExistence type="inferred from homology"/>
<keyword evidence="5 7" id="KW-0663">Pyridoxal phosphate</keyword>
<evidence type="ECO:0000256" key="3">
    <source>
        <dbReference type="ARBA" id="ARBA00022576"/>
    </source>
</evidence>
<dbReference type="InterPro" id="IPR004839">
    <property type="entry name" value="Aminotransferase_I/II_large"/>
</dbReference>
<protein>
    <recommendedName>
        <fullName evidence="7">Histidinol-phosphate aminotransferase</fullName>
        <ecNumber evidence="7">2.6.1.9</ecNumber>
    </recommendedName>
    <alternativeName>
        <fullName evidence="7">Imidazole acetol-phosphate transaminase</fullName>
    </alternativeName>
</protein>
<comment type="caution">
    <text evidence="9">The sequence shown here is derived from an EMBL/GenBank/DDBJ whole genome shotgun (WGS) entry which is preliminary data.</text>
</comment>
<dbReference type="PANTHER" id="PTHR43643:SF3">
    <property type="entry name" value="HISTIDINOL-PHOSPHATE AMINOTRANSFERASE"/>
    <property type="match status" value="1"/>
</dbReference>
<dbReference type="SUPFAM" id="SSF53383">
    <property type="entry name" value="PLP-dependent transferases"/>
    <property type="match status" value="1"/>
</dbReference>
<name>A0ABT9Z5E4_9BACI</name>
<comment type="cofactor">
    <cofactor evidence="1 7">
        <name>pyridoxal 5'-phosphate</name>
        <dbReference type="ChEBI" id="CHEBI:597326"/>
    </cofactor>
</comment>
<feature type="modified residue" description="N6-(pyridoxal phosphate)lysine" evidence="7">
    <location>
        <position position="211"/>
    </location>
</feature>
<dbReference type="RefSeq" id="WP_095300080.1">
    <property type="nucleotide sequence ID" value="NZ_JAUSTZ010000009.1"/>
</dbReference>
<reference evidence="9 10" key="1">
    <citation type="submission" date="2023-07" db="EMBL/GenBank/DDBJ databases">
        <title>Genomic Encyclopedia of Type Strains, Phase IV (KMG-IV): sequencing the most valuable type-strain genomes for metagenomic binning, comparative biology and taxonomic classification.</title>
        <authorList>
            <person name="Goeker M."/>
        </authorList>
    </citation>
    <scope>NUCLEOTIDE SEQUENCE [LARGE SCALE GENOMIC DNA]</scope>
    <source>
        <strain evidence="9 10">DSM 17723</strain>
    </source>
</reference>
<comment type="catalytic activity">
    <reaction evidence="7">
        <text>L-histidinol phosphate + 2-oxoglutarate = 3-(imidazol-4-yl)-2-oxopropyl phosphate + L-glutamate</text>
        <dbReference type="Rhea" id="RHEA:23744"/>
        <dbReference type="ChEBI" id="CHEBI:16810"/>
        <dbReference type="ChEBI" id="CHEBI:29985"/>
        <dbReference type="ChEBI" id="CHEBI:57766"/>
        <dbReference type="ChEBI" id="CHEBI:57980"/>
        <dbReference type="EC" id="2.6.1.9"/>
    </reaction>
</comment>
<dbReference type="CDD" id="cd00609">
    <property type="entry name" value="AAT_like"/>
    <property type="match status" value="1"/>
</dbReference>
<dbReference type="Gene3D" id="3.40.640.10">
    <property type="entry name" value="Type I PLP-dependent aspartate aminotransferase-like (Major domain)"/>
    <property type="match status" value="1"/>
</dbReference>
<gene>
    <name evidence="7" type="primary">hisC</name>
    <name evidence="9" type="ORF">J2S02_003777</name>
</gene>
<dbReference type="EMBL" id="JAUSTZ010000009">
    <property type="protein sequence ID" value="MDQ0227432.1"/>
    <property type="molecule type" value="Genomic_DNA"/>
</dbReference>
<dbReference type="Proteomes" id="UP001232245">
    <property type="component" value="Unassembled WGS sequence"/>
</dbReference>
<comment type="similarity">
    <text evidence="7">Belongs to the class-II pyridoxal-phosphate-dependent aminotransferase family. Histidinol-phosphate aminotransferase subfamily.</text>
</comment>
<dbReference type="GO" id="GO:0004400">
    <property type="term" value="F:histidinol-phosphate transaminase activity"/>
    <property type="evidence" value="ECO:0007669"/>
    <property type="project" value="UniProtKB-EC"/>
</dbReference>
<comment type="subunit">
    <text evidence="2 7">Homodimer.</text>
</comment>
<dbReference type="HAMAP" id="MF_01023">
    <property type="entry name" value="HisC_aminotrans_2"/>
    <property type="match status" value="1"/>
</dbReference>
<dbReference type="Pfam" id="PF00155">
    <property type="entry name" value="Aminotran_1_2"/>
    <property type="match status" value="1"/>
</dbReference>
<accession>A0ABT9Z5E4</accession>
<evidence type="ECO:0000256" key="1">
    <source>
        <dbReference type="ARBA" id="ARBA00001933"/>
    </source>
</evidence>
<keyword evidence="4 7" id="KW-0808">Transferase</keyword>
<evidence type="ECO:0000256" key="2">
    <source>
        <dbReference type="ARBA" id="ARBA00011738"/>
    </source>
</evidence>
<evidence type="ECO:0000313" key="10">
    <source>
        <dbReference type="Proteomes" id="UP001232245"/>
    </source>
</evidence>
<evidence type="ECO:0000256" key="4">
    <source>
        <dbReference type="ARBA" id="ARBA00022679"/>
    </source>
</evidence>
<feature type="domain" description="Aminotransferase class I/classII large" evidence="8">
    <location>
        <begin position="26"/>
        <end position="345"/>
    </location>
</feature>
<keyword evidence="10" id="KW-1185">Reference proteome</keyword>
<evidence type="ECO:0000256" key="5">
    <source>
        <dbReference type="ARBA" id="ARBA00022898"/>
    </source>
</evidence>
<dbReference type="InterPro" id="IPR015424">
    <property type="entry name" value="PyrdxlP-dep_Trfase"/>
</dbReference>
<dbReference type="Gene3D" id="3.90.1150.10">
    <property type="entry name" value="Aspartate Aminotransferase, domain 1"/>
    <property type="match status" value="1"/>
</dbReference>
<dbReference type="InterPro" id="IPR015422">
    <property type="entry name" value="PyrdxlP-dep_Trfase_small"/>
</dbReference>